<feature type="domain" description="Carbohydrate-binding" evidence="2">
    <location>
        <begin position="56"/>
        <end position="237"/>
    </location>
</feature>
<keyword evidence="3" id="KW-0378">Hydrolase</keyword>
<dbReference type="Proteomes" id="UP000317977">
    <property type="component" value="Unassembled WGS sequence"/>
</dbReference>
<dbReference type="GO" id="GO:0045493">
    <property type="term" value="P:xylan catabolic process"/>
    <property type="evidence" value="ECO:0007669"/>
    <property type="project" value="UniProtKB-KW"/>
</dbReference>
<evidence type="ECO:0000313" key="3">
    <source>
        <dbReference type="EMBL" id="TWU51852.1"/>
    </source>
</evidence>
<accession>A0A5C6ES68</accession>
<keyword evidence="3" id="KW-0858">Xylan degradation</keyword>
<evidence type="ECO:0000259" key="2">
    <source>
        <dbReference type="Pfam" id="PF06452"/>
    </source>
</evidence>
<evidence type="ECO:0000313" key="4">
    <source>
        <dbReference type="Proteomes" id="UP000317977"/>
    </source>
</evidence>
<keyword evidence="3" id="KW-0624">Polysaccharide degradation</keyword>
<keyword evidence="4" id="KW-1185">Reference proteome</keyword>
<dbReference type="EC" id="3.2.1.8" evidence="3"/>
<feature type="signal peptide" evidence="1">
    <location>
        <begin position="1"/>
        <end position="23"/>
    </location>
</feature>
<dbReference type="Gene3D" id="2.60.40.1190">
    <property type="match status" value="1"/>
</dbReference>
<dbReference type="GO" id="GO:0030246">
    <property type="term" value="F:carbohydrate binding"/>
    <property type="evidence" value="ECO:0007669"/>
    <property type="project" value="InterPro"/>
</dbReference>
<dbReference type="AlphaFoldDB" id="A0A5C6ES68"/>
<evidence type="ECO:0000256" key="1">
    <source>
        <dbReference type="SAM" id="SignalP"/>
    </source>
</evidence>
<feature type="chain" id="PRO_5023130994" evidence="1">
    <location>
        <begin position="24"/>
        <end position="237"/>
    </location>
</feature>
<dbReference type="Pfam" id="PF06452">
    <property type="entry name" value="CBM9_1"/>
    <property type="match status" value="1"/>
</dbReference>
<keyword evidence="3" id="KW-0119">Carbohydrate metabolism</keyword>
<keyword evidence="1" id="KW-0732">Signal</keyword>
<reference evidence="3 4" key="1">
    <citation type="submission" date="2019-02" db="EMBL/GenBank/DDBJ databases">
        <title>Deep-cultivation of Planctomycetes and their phenomic and genomic characterization uncovers novel biology.</title>
        <authorList>
            <person name="Wiegand S."/>
            <person name="Jogler M."/>
            <person name="Boedeker C."/>
            <person name="Pinto D."/>
            <person name="Vollmers J."/>
            <person name="Rivas-Marin E."/>
            <person name="Kohn T."/>
            <person name="Peeters S.H."/>
            <person name="Heuer A."/>
            <person name="Rast P."/>
            <person name="Oberbeckmann S."/>
            <person name="Bunk B."/>
            <person name="Jeske O."/>
            <person name="Meyerdierks A."/>
            <person name="Storesund J.E."/>
            <person name="Kallscheuer N."/>
            <person name="Luecker S."/>
            <person name="Lage O.M."/>
            <person name="Pohl T."/>
            <person name="Merkel B.J."/>
            <person name="Hornburger P."/>
            <person name="Mueller R.-W."/>
            <person name="Bruemmer F."/>
            <person name="Labrenz M."/>
            <person name="Spormann A.M."/>
            <person name="Op Den Camp H."/>
            <person name="Overmann J."/>
            <person name="Amann R."/>
            <person name="Jetten M.S.M."/>
            <person name="Mascher T."/>
            <person name="Medema M.H."/>
            <person name="Devos D.P."/>
            <person name="Kaster A.-K."/>
            <person name="Ovreas L."/>
            <person name="Rohde M."/>
            <person name="Galperin M.Y."/>
            <person name="Jogler C."/>
        </authorList>
    </citation>
    <scope>NUCLEOTIDE SEQUENCE [LARGE SCALE GENOMIC DNA]</scope>
    <source>
        <strain evidence="3 4">Poly59</strain>
    </source>
</reference>
<protein>
    <submittedName>
        <fullName evidence="3">Endo-1,4-beta-xylanase A</fullName>
        <ecNumber evidence="3">3.2.1.8</ecNumber>
    </submittedName>
</protein>
<sequence precursor="true">MLRVLKFAVASIAICVLPCTAHAGDEDSTEVKTVTETEKAAATGVMATAVKGTPVVDGEIDEVWSTATPIKVDRPIDELTQVSKVEMSTADVRVLWSKDQLSVLWQVNDSQLSAKSSDDWAHDSIELFVDRNHAASASYEADDAQYRVNFEGMISGLGTGFSESDVKAVSTKTESGYLVEMSINMTDSPLHAGDQLGLELQVNNDDGSGDRVSVAKWSHAENDSWESTENFGTLTLK</sequence>
<keyword evidence="3" id="KW-0326">Glycosidase</keyword>
<proteinExistence type="predicted"/>
<dbReference type="SUPFAM" id="SSF49344">
    <property type="entry name" value="CBD9-like"/>
    <property type="match status" value="1"/>
</dbReference>
<organism evidence="3 4">
    <name type="scientific">Rubripirellula reticaptiva</name>
    <dbReference type="NCBI Taxonomy" id="2528013"/>
    <lineage>
        <taxon>Bacteria</taxon>
        <taxon>Pseudomonadati</taxon>
        <taxon>Planctomycetota</taxon>
        <taxon>Planctomycetia</taxon>
        <taxon>Pirellulales</taxon>
        <taxon>Pirellulaceae</taxon>
        <taxon>Rubripirellula</taxon>
    </lineage>
</organism>
<name>A0A5C6ES68_9BACT</name>
<dbReference type="GO" id="GO:0031176">
    <property type="term" value="F:endo-1,4-beta-xylanase activity"/>
    <property type="evidence" value="ECO:0007669"/>
    <property type="project" value="UniProtKB-EC"/>
</dbReference>
<dbReference type="InterPro" id="IPR010502">
    <property type="entry name" value="Carb-bd_dom_fam9"/>
</dbReference>
<gene>
    <name evidence="3" type="primary">xynA_2</name>
    <name evidence="3" type="ORF">Poly59_34470</name>
</gene>
<comment type="caution">
    <text evidence="3">The sequence shown here is derived from an EMBL/GenBank/DDBJ whole genome shotgun (WGS) entry which is preliminary data.</text>
</comment>
<dbReference type="EMBL" id="SJPX01000003">
    <property type="protein sequence ID" value="TWU51852.1"/>
    <property type="molecule type" value="Genomic_DNA"/>
</dbReference>